<organism evidence="3 4">
    <name type="scientific">Nocardioides dubius</name>
    <dbReference type="NCBI Taxonomy" id="317019"/>
    <lineage>
        <taxon>Bacteria</taxon>
        <taxon>Bacillati</taxon>
        <taxon>Actinomycetota</taxon>
        <taxon>Actinomycetes</taxon>
        <taxon>Propionibacteriales</taxon>
        <taxon>Nocardioidaceae</taxon>
        <taxon>Nocardioides</taxon>
    </lineage>
</organism>
<reference evidence="3 4" key="1">
    <citation type="journal article" date="2019" name="Int. J. Syst. Evol. Microbiol.">
        <title>The Global Catalogue of Microorganisms (GCM) 10K type strain sequencing project: providing services to taxonomists for standard genome sequencing and annotation.</title>
        <authorList>
            <consortium name="The Broad Institute Genomics Platform"/>
            <consortium name="The Broad Institute Genome Sequencing Center for Infectious Disease"/>
            <person name="Wu L."/>
            <person name="Ma J."/>
        </authorList>
    </citation>
    <scope>NUCLEOTIDE SEQUENCE [LARGE SCALE GENOMIC DNA]</scope>
    <source>
        <strain evidence="3 4">JCM 13008</strain>
    </source>
</reference>
<feature type="domain" description="Pyridoxamine 5'-phosphate oxidase N-terminal" evidence="2">
    <location>
        <begin position="27"/>
        <end position="152"/>
    </location>
</feature>
<gene>
    <name evidence="3" type="ORF">GCM10009668_20630</name>
</gene>
<name>A0ABN1TUS3_9ACTN</name>
<evidence type="ECO:0000313" key="4">
    <source>
        <dbReference type="Proteomes" id="UP001501581"/>
    </source>
</evidence>
<accession>A0ABN1TUS3</accession>
<dbReference type="RefSeq" id="WP_343994034.1">
    <property type="nucleotide sequence ID" value="NZ_BAAALG010000008.1"/>
</dbReference>
<dbReference type="Pfam" id="PF01243">
    <property type="entry name" value="PNPOx_N"/>
    <property type="match status" value="1"/>
</dbReference>
<protein>
    <submittedName>
        <fullName evidence="3">Pyridoxamine 5'-phosphate oxidase family protein</fullName>
    </submittedName>
</protein>
<proteinExistence type="predicted"/>
<evidence type="ECO:0000256" key="1">
    <source>
        <dbReference type="ARBA" id="ARBA00023002"/>
    </source>
</evidence>
<dbReference type="Proteomes" id="UP001501581">
    <property type="component" value="Unassembled WGS sequence"/>
</dbReference>
<dbReference type="PANTHER" id="PTHR35176">
    <property type="entry name" value="HEME OXYGENASE HI_0854-RELATED"/>
    <property type="match status" value="1"/>
</dbReference>
<dbReference type="SUPFAM" id="SSF50475">
    <property type="entry name" value="FMN-binding split barrel"/>
    <property type="match status" value="1"/>
</dbReference>
<dbReference type="EMBL" id="BAAALG010000008">
    <property type="protein sequence ID" value="GAA1102057.1"/>
    <property type="molecule type" value="Genomic_DNA"/>
</dbReference>
<dbReference type="InterPro" id="IPR011576">
    <property type="entry name" value="Pyridox_Oxase_N"/>
</dbReference>
<dbReference type="InterPro" id="IPR012349">
    <property type="entry name" value="Split_barrel_FMN-bd"/>
</dbReference>
<dbReference type="Gene3D" id="2.30.110.10">
    <property type="entry name" value="Electron Transport, Fmn-binding Protein, Chain A"/>
    <property type="match status" value="1"/>
</dbReference>
<dbReference type="InterPro" id="IPR052019">
    <property type="entry name" value="F420H2_bilvrd_red/Heme_oxyg"/>
</dbReference>
<sequence>MPARPTARLDPRFSTEGAEALPWPTASDRLRAASLYWLTTVRADGRPHVTPLVGLWSDDTFVFCTGPDEQKRHNLATSPALCVTVGDDTWNAGLDVVVEGEASQVRGRDALAPLAADYLAKYGTDWAFEPTERGFGEGDDHADVFVVRPRKVIAFAKSPHGQTTFTF</sequence>
<keyword evidence="1" id="KW-0560">Oxidoreductase</keyword>
<evidence type="ECO:0000313" key="3">
    <source>
        <dbReference type="EMBL" id="GAA1102057.1"/>
    </source>
</evidence>
<dbReference type="PANTHER" id="PTHR35176:SF4">
    <property type="entry name" value="PYRIDOXAMINE 5'-PHOSPHATE OXIDASE-RELATED FMN-BINDING"/>
    <property type="match status" value="1"/>
</dbReference>
<keyword evidence="4" id="KW-1185">Reference proteome</keyword>
<evidence type="ECO:0000259" key="2">
    <source>
        <dbReference type="Pfam" id="PF01243"/>
    </source>
</evidence>
<comment type="caution">
    <text evidence="3">The sequence shown here is derived from an EMBL/GenBank/DDBJ whole genome shotgun (WGS) entry which is preliminary data.</text>
</comment>